<organism evidence="2 3">
    <name type="scientific">Aspergillus brasiliensis (strain CBS 101740 / IMI 381727 / IBT 21946)</name>
    <dbReference type="NCBI Taxonomy" id="767769"/>
    <lineage>
        <taxon>Eukaryota</taxon>
        <taxon>Fungi</taxon>
        <taxon>Dikarya</taxon>
        <taxon>Ascomycota</taxon>
        <taxon>Pezizomycotina</taxon>
        <taxon>Eurotiomycetes</taxon>
        <taxon>Eurotiomycetidae</taxon>
        <taxon>Eurotiales</taxon>
        <taxon>Aspergillaceae</taxon>
        <taxon>Aspergillus</taxon>
        <taxon>Aspergillus subgen. Circumdati</taxon>
    </lineage>
</organism>
<keyword evidence="1" id="KW-1133">Transmembrane helix</keyword>
<proteinExistence type="predicted"/>
<dbReference type="RefSeq" id="XP_067473423.1">
    <property type="nucleotide sequence ID" value="XM_067624916.1"/>
</dbReference>
<gene>
    <name evidence="2" type="ORF">ASPBRDRAFT_430630</name>
</gene>
<feature type="transmembrane region" description="Helical" evidence="1">
    <location>
        <begin position="129"/>
        <end position="152"/>
    </location>
</feature>
<dbReference type="Proteomes" id="UP000184499">
    <property type="component" value="Unassembled WGS sequence"/>
</dbReference>
<dbReference type="GeneID" id="93577404"/>
<evidence type="ECO:0000313" key="2">
    <source>
        <dbReference type="EMBL" id="OJJ66173.1"/>
    </source>
</evidence>
<dbReference type="AlphaFoldDB" id="A0A1L9U3P5"/>
<dbReference type="EMBL" id="KV878701">
    <property type="protein sequence ID" value="OJJ66173.1"/>
    <property type="molecule type" value="Genomic_DNA"/>
</dbReference>
<evidence type="ECO:0000313" key="3">
    <source>
        <dbReference type="Proteomes" id="UP000184499"/>
    </source>
</evidence>
<dbReference type="VEuPathDB" id="FungiDB:ASPBRDRAFT_430630"/>
<protein>
    <submittedName>
        <fullName evidence="2">Uncharacterized protein</fullName>
    </submittedName>
</protein>
<accession>A0A1L9U3P5</accession>
<name>A0A1L9U3P5_ASPBC</name>
<sequence>MNHDPEPGFHYFGLVSQLIEPLGVVSGGLGGLGILESNDIACFSCTDSRYLHFFGGFCVQQGCSDFGSFRGRGIIAFGGCSGLFPAAAAATAAHDLGEGRVCVSIWDRRDCISSCSLVFSFRRSSCPALISWISALADSIAMFWCVMVFFRLRISAQTIWLVMRLLVSSGALKSRGGIVIFCVLLVLPLWAGARVCSPSSLAEFSGVLGVISGSPAGGIAIGPILVSARHTTTVSIEKGVVYSSLLFRTSQSLGFRPYIVLFPSPSCTVPSRLYSASHKHPACSSLSKFFPPDLA</sequence>
<evidence type="ECO:0000256" key="1">
    <source>
        <dbReference type="SAM" id="Phobius"/>
    </source>
</evidence>
<feature type="transmembrane region" description="Helical" evidence="1">
    <location>
        <begin position="172"/>
        <end position="191"/>
    </location>
</feature>
<keyword evidence="3" id="KW-1185">Reference proteome</keyword>
<reference evidence="3" key="1">
    <citation type="journal article" date="2017" name="Genome Biol.">
        <title>Comparative genomics reveals high biological diversity and specific adaptations in the industrially and medically important fungal genus Aspergillus.</title>
        <authorList>
            <person name="de Vries R.P."/>
            <person name="Riley R."/>
            <person name="Wiebenga A."/>
            <person name="Aguilar-Osorio G."/>
            <person name="Amillis S."/>
            <person name="Uchima C.A."/>
            <person name="Anderluh G."/>
            <person name="Asadollahi M."/>
            <person name="Askin M."/>
            <person name="Barry K."/>
            <person name="Battaglia E."/>
            <person name="Bayram O."/>
            <person name="Benocci T."/>
            <person name="Braus-Stromeyer S.A."/>
            <person name="Caldana C."/>
            <person name="Canovas D."/>
            <person name="Cerqueira G.C."/>
            <person name="Chen F."/>
            <person name="Chen W."/>
            <person name="Choi C."/>
            <person name="Clum A."/>
            <person name="Dos Santos R.A."/>
            <person name="Damasio A.R."/>
            <person name="Diallinas G."/>
            <person name="Emri T."/>
            <person name="Fekete E."/>
            <person name="Flipphi M."/>
            <person name="Freyberg S."/>
            <person name="Gallo A."/>
            <person name="Gournas C."/>
            <person name="Habgood R."/>
            <person name="Hainaut M."/>
            <person name="Harispe M.L."/>
            <person name="Henrissat B."/>
            <person name="Hilden K.S."/>
            <person name="Hope R."/>
            <person name="Hossain A."/>
            <person name="Karabika E."/>
            <person name="Karaffa L."/>
            <person name="Karanyi Z."/>
            <person name="Krasevec N."/>
            <person name="Kuo A."/>
            <person name="Kusch H."/>
            <person name="LaButti K."/>
            <person name="Lagendijk E.L."/>
            <person name="Lapidus A."/>
            <person name="Levasseur A."/>
            <person name="Lindquist E."/>
            <person name="Lipzen A."/>
            <person name="Logrieco A.F."/>
            <person name="MacCabe A."/>
            <person name="Maekelae M.R."/>
            <person name="Malavazi I."/>
            <person name="Melin P."/>
            <person name="Meyer V."/>
            <person name="Mielnichuk N."/>
            <person name="Miskei M."/>
            <person name="Molnar A.P."/>
            <person name="Mule G."/>
            <person name="Ngan C.Y."/>
            <person name="Orejas M."/>
            <person name="Orosz E."/>
            <person name="Ouedraogo J.P."/>
            <person name="Overkamp K.M."/>
            <person name="Park H.-S."/>
            <person name="Perrone G."/>
            <person name="Piumi F."/>
            <person name="Punt P.J."/>
            <person name="Ram A.F."/>
            <person name="Ramon A."/>
            <person name="Rauscher S."/>
            <person name="Record E."/>
            <person name="Riano-Pachon D.M."/>
            <person name="Robert V."/>
            <person name="Roehrig J."/>
            <person name="Ruller R."/>
            <person name="Salamov A."/>
            <person name="Salih N.S."/>
            <person name="Samson R.A."/>
            <person name="Sandor E."/>
            <person name="Sanguinetti M."/>
            <person name="Schuetze T."/>
            <person name="Sepcic K."/>
            <person name="Shelest E."/>
            <person name="Sherlock G."/>
            <person name="Sophianopoulou V."/>
            <person name="Squina F.M."/>
            <person name="Sun H."/>
            <person name="Susca A."/>
            <person name="Todd R.B."/>
            <person name="Tsang A."/>
            <person name="Unkles S.E."/>
            <person name="van de Wiele N."/>
            <person name="van Rossen-Uffink D."/>
            <person name="Oliveira J.V."/>
            <person name="Vesth T.C."/>
            <person name="Visser J."/>
            <person name="Yu J.-H."/>
            <person name="Zhou M."/>
            <person name="Andersen M.R."/>
            <person name="Archer D.B."/>
            <person name="Baker S.E."/>
            <person name="Benoit I."/>
            <person name="Brakhage A.A."/>
            <person name="Braus G.H."/>
            <person name="Fischer R."/>
            <person name="Frisvad J.C."/>
            <person name="Goldman G.H."/>
            <person name="Houbraken J."/>
            <person name="Oakley B."/>
            <person name="Pocsi I."/>
            <person name="Scazzocchio C."/>
            <person name="Seiboth B."/>
            <person name="vanKuyk P.A."/>
            <person name="Wortman J."/>
            <person name="Dyer P.S."/>
            <person name="Grigoriev I.V."/>
        </authorList>
    </citation>
    <scope>NUCLEOTIDE SEQUENCE [LARGE SCALE GENOMIC DNA]</scope>
    <source>
        <strain evidence="3">CBS 101740 / IMI 381727 / IBT 21946</strain>
    </source>
</reference>
<keyword evidence="1" id="KW-0812">Transmembrane</keyword>
<keyword evidence="1" id="KW-0472">Membrane</keyword>